<protein>
    <recommendedName>
        <fullName evidence="3">Secreted protein</fullName>
    </recommendedName>
</protein>
<evidence type="ECO:0000313" key="2">
    <source>
        <dbReference type="Proteomes" id="UP001553843"/>
    </source>
</evidence>
<comment type="caution">
    <text evidence="1">The sequence shown here is derived from an EMBL/GenBank/DDBJ whole genome shotgun (WGS) entry which is preliminary data.</text>
</comment>
<sequence length="69" mass="7110">MPRRKLWTLAVVAAVLAWSTVMTALGQLAAVLALLPSLGLLVQQLAAVHSSSTGAVSAPAPTRPQEPQP</sequence>
<evidence type="ECO:0008006" key="3">
    <source>
        <dbReference type="Google" id="ProtNLM"/>
    </source>
</evidence>
<dbReference type="Proteomes" id="UP001553843">
    <property type="component" value="Unassembled WGS sequence"/>
</dbReference>
<keyword evidence="2" id="KW-1185">Reference proteome</keyword>
<accession>A0ABV3M5X1</accession>
<name>A0ABV3M5X1_9ACTN</name>
<dbReference type="EMBL" id="JBEYRS010000018">
    <property type="protein sequence ID" value="MEW2366636.1"/>
    <property type="molecule type" value="Genomic_DNA"/>
</dbReference>
<organism evidence="1 2">
    <name type="scientific">Streptomyces huasconensis</name>
    <dbReference type="NCBI Taxonomy" id="1854574"/>
    <lineage>
        <taxon>Bacteria</taxon>
        <taxon>Bacillati</taxon>
        <taxon>Actinomycetota</taxon>
        <taxon>Actinomycetes</taxon>
        <taxon>Kitasatosporales</taxon>
        <taxon>Streptomycetaceae</taxon>
        <taxon>Streptomyces</taxon>
    </lineage>
</organism>
<proteinExistence type="predicted"/>
<reference evidence="1 2" key="1">
    <citation type="submission" date="2024-06" db="EMBL/GenBank/DDBJ databases">
        <title>The Natural Products Discovery Center: Release of the First 8490 Sequenced Strains for Exploring Actinobacteria Biosynthetic Diversity.</title>
        <authorList>
            <person name="Kalkreuter E."/>
            <person name="Kautsar S.A."/>
            <person name="Yang D."/>
            <person name="Bader C.D."/>
            <person name="Teijaro C.N."/>
            <person name="Fluegel L."/>
            <person name="Davis C.M."/>
            <person name="Simpson J.R."/>
            <person name="Lauterbach L."/>
            <person name="Steele A.D."/>
            <person name="Gui C."/>
            <person name="Meng S."/>
            <person name="Li G."/>
            <person name="Viehrig K."/>
            <person name="Ye F."/>
            <person name="Su P."/>
            <person name="Kiefer A.F."/>
            <person name="Nichols A."/>
            <person name="Cepeda A.J."/>
            <person name="Yan W."/>
            <person name="Fan B."/>
            <person name="Jiang Y."/>
            <person name="Adhikari A."/>
            <person name="Zheng C.-J."/>
            <person name="Schuster L."/>
            <person name="Cowan T.M."/>
            <person name="Smanski M.J."/>
            <person name="Chevrette M.G."/>
            <person name="De Carvalho L.P.S."/>
            <person name="Shen B."/>
        </authorList>
    </citation>
    <scope>NUCLEOTIDE SEQUENCE [LARGE SCALE GENOMIC DNA]</scope>
    <source>
        <strain evidence="1 2">NPDC047833</strain>
    </source>
</reference>
<gene>
    <name evidence="1" type="ORF">AB0887_32390</name>
</gene>
<dbReference type="RefSeq" id="WP_359783099.1">
    <property type="nucleotide sequence ID" value="NZ_JBEYRR010000013.1"/>
</dbReference>
<evidence type="ECO:0000313" key="1">
    <source>
        <dbReference type="EMBL" id="MEW2366636.1"/>
    </source>
</evidence>